<evidence type="ECO:0000313" key="3">
    <source>
        <dbReference type="EMBL" id="OUR96715.1"/>
    </source>
</evidence>
<protein>
    <recommendedName>
        <fullName evidence="2">Activator of Hsp90 ATPase homologue 1/2-like C-terminal domain-containing protein</fullName>
    </recommendedName>
</protein>
<dbReference type="AlphaFoldDB" id="A0A1Y5F7J7"/>
<dbReference type="CDD" id="cd07814">
    <property type="entry name" value="SRPBCC_CalC_Aha1-like"/>
    <property type="match status" value="1"/>
</dbReference>
<feature type="domain" description="Activator of Hsp90 ATPase homologue 1/2-like C-terminal" evidence="2">
    <location>
        <begin position="11"/>
        <end position="136"/>
    </location>
</feature>
<proteinExistence type="inferred from homology"/>
<accession>A0A1Y5F7J7</accession>
<dbReference type="EMBL" id="MAAO01000006">
    <property type="protein sequence ID" value="OUR96715.1"/>
    <property type="molecule type" value="Genomic_DNA"/>
</dbReference>
<comment type="similarity">
    <text evidence="1">Belongs to the AHA1 family.</text>
</comment>
<dbReference type="Proteomes" id="UP000196531">
    <property type="component" value="Unassembled WGS sequence"/>
</dbReference>
<evidence type="ECO:0000256" key="1">
    <source>
        <dbReference type="ARBA" id="ARBA00006817"/>
    </source>
</evidence>
<reference evidence="4" key="1">
    <citation type="journal article" date="2017" name="Proc. Natl. Acad. Sci. U.S.A.">
        <title>Simulation of Deepwater Horizon oil plume reveals substrate specialization within a complex community of hydrocarbon-degraders.</title>
        <authorList>
            <person name="Hu P."/>
            <person name="Dubinsky E.A."/>
            <person name="Probst A.J."/>
            <person name="Wang J."/>
            <person name="Sieber C.M.K."/>
            <person name="Tom L.M."/>
            <person name="Gardinali P."/>
            <person name="Banfield J.F."/>
            <person name="Atlas R.M."/>
            <person name="Andersen G.L."/>
        </authorList>
    </citation>
    <scope>NUCLEOTIDE SEQUENCE [LARGE SCALE GENOMIC DNA]</scope>
</reference>
<organism evidence="3 4">
    <name type="scientific">Halobacteriovorax marinus</name>
    <dbReference type="NCBI Taxonomy" id="97084"/>
    <lineage>
        <taxon>Bacteria</taxon>
        <taxon>Pseudomonadati</taxon>
        <taxon>Bdellovibrionota</taxon>
        <taxon>Bacteriovoracia</taxon>
        <taxon>Bacteriovoracales</taxon>
        <taxon>Halobacteriovoraceae</taxon>
        <taxon>Halobacteriovorax</taxon>
    </lineage>
</organism>
<dbReference type="SUPFAM" id="SSF55961">
    <property type="entry name" value="Bet v1-like"/>
    <property type="match status" value="1"/>
</dbReference>
<name>A0A1Y5F7J7_9BACT</name>
<dbReference type="Pfam" id="PF08327">
    <property type="entry name" value="AHSA1"/>
    <property type="match status" value="1"/>
</dbReference>
<comment type="caution">
    <text evidence="3">The sequence shown here is derived from an EMBL/GenBank/DDBJ whole genome shotgun (WGS) entry which is preliminary data.</text>
</comment>
<evidence type="ECO:0000259" key="2">
    <source>
        <dbReference type="Pfam" id="PF08327"/>
    </source>
</evidence>
<sequence length="157" mass="18520">MELHFERTFNVSAADLFSDFKSPEKMQHWFINNDYWTAEVESNFIKGGKYHLEINTDLGNSFNYFGEYTDIRENSHIDMVWSDQEVEDTLVSFDFSPGPRGTTKLTLTHANIPSQKFYNDHKTFWEGCLKHLTEYTENPDPYATYQDPDFKEYRKAG</sequence>
<dbReference type="InterPro" id="IPR023393">
    <property type="entry name" value="START-like_dom_sf"/>
</dbReference>
<dbReference type="Gene3D" id="3.30.530.20">
    <property type="match status" value="1"/>
</dbReference>
<dbReference type="InterPro" id="IPR013538">
    <property type="entry name" value="ASHA1/2-like_C"/>
</dbReference>
<evidence type="ECO:0000313" key="4">
    <source>
        <dbReference type="Proteomes" id="UP000196531"/>
    </source>
</evidence>
<gene>
    <name evidence="3" type="ORF">A9Q84_10255</name>
</gene>